<dbReference type="AlphaFoldDB" id="A0AAD2Q677"/>
<reference evidence="1" key="1">
    <citation type="submission" date="2023-11" db="EMBL/GenBank/DDBJ databases">
        <authorList>
            <person name="De Vega J J."/>
            <person name="De Vega J J."/>
        </authorList>
    </citation>
    <scope>NUCLEOTIDE SEQUENCE</scope>
</reference>
<evidence type="ECO:0000313" key="2">
    <source>
        <dbReference type="Proteomes" id="UP001295794"/>
    </source>
</evidence>
<proteinExistence type="predicted"/>
<feature type="non-terminal residue" evidence="1">
    <location>
        <position position="1"/>
    </location>
</feature>
<sequence length="93" mass="9906">RVRSICRQRFDGILVARGSGSSVCFNGPLVDAVDAFNVEGFELVRQILLFTCGEGVPEIEEVSLAGSLIARAKGSGHVGGKKARGLLHHTSWV</sequence>
<keyword evidence="2" id="KW-1185">Reference proteome</keyword>
<gene>
    <name evidence="1" type="ORF">MYCIT1_LOCUS30820</name>
</gene>
<evidence type="ECO:0000313" key="1">
    <source>
        <dbReference type="EMBL" id="CAK5280330.1"/>
    </source>
</evidence>
<name>A0AAD2Q677_9AGAR</name>
<accession>A0AAD2Q677</accession>
<dbReference type="Proteomes" id="UP001295794">
    <property type="component" value="Unassembled WGS sequence"/>
</dbReference>
<feature type="non-terminal residue" evidence="1">
    <location>
        <position position="93"/>
    </location>
</feature>
<comment type="caution">
    <text evidence="1">The sequence shown here is derived from an EMBL/GenBank/DDBJ whole genome shotgun (WGS) entry which is preliminary data.</text>
</comment>
<organism evidence="1 2">
    <name type="scientific">Mycena citricolor</name>
    <dbReference type="NCBI Taxonomy" id="2018698"/>
    <lineage>
        <taxon>Eukaryota</taxon>
        <taxon>Fungi</taxon>
        <taxon>Dikarya</taxon>
        <taxon>Basidiomycota</taxon>
        <taxon>Agaricomycotina</taxon>
        <taxon>Agaricomycetes</taxon>
        <taxon>Agaricomycetidae</taxon>
        <taxon>Agaricales</taxon>
        <taxon>Marasmiineae</taxon>
        <taxon>Mycenaceae</taxon>
        <taxon>Mycena</taxon>
    </lineage>
</organism>
<protein>
    <submittedName>
        <fullName evidence="1">Uncharacterized protein</fullName>
    </submittedName>
</protein>
<dbReference type="EMBL" id="CAVNYO010000440">
    <property type="protein sequence ID" value="CAK5280330.1"/>
    <property type="molecule type" value="Genomic_DNA"/>
</dbReference>